<accession>A0A3L6Q4E9</accession>
<evidence type="ECO:0000313" key="3">
    <source>
        <dbReference type="Proteomes" id="UP000275267"/>
    </source>
</evidence>
<dbReference type="EMBL" id="PQIB02000013">
    <property type="protein sequence ID" value="RLM73554.1"/>
    <property type="molecule type" value="Genomic_DNA"/>
</dbReference>
<sequence>MQLTRPWVLRRDGLILHKLRQALRLVEHRRINVVQLGLRVAGSVSPAHPGEVDAGVVGAKHAESSPHANVKRLPSDLAGPPVHPKGTSRQRARPFPLDHDKAVADYTDRVPQVVVLGALRVEDIPQQGEFVSKARPEKPAKSKTITTPQRQRNKKSPTLGPSLQLTLPVEPLGHGGPKPLHSRMELTDLRPELGHHLLGLVLPGRLEVQVLPSLLPLVLDALGGFLKGFMFPFQPHELLGIKAGLLSSGLELLAIEASLIDDGLELVLRPPRVLPRRLLAPLQVVDDLLGGGNLRGQLPGPLPLRREAFLEPPLKPEEIGLPPAALLEGLQDNLYSVTERQEENNRQE</sequence>
<protein>
    <submittedName>
        <fullName evidence="2">Ice-structuring glycoprotein-like</fullName>
    </submittedName>
</protein>
<dbReference type="AlphaFoldDB" id="A0A3L6Q4E9"/>
<organism evidence="2 3">
    <name type="scientific">Panicum miliaceum</name>
    <name type="common">Proso millet</name>
    <name type="synonym">Broomcorn millet</name>
    <dbReference type="NCBI Taxonomy" id="4540"/>
    <lineage>
        <taxon>Eukaryota</taxon>
        <taxon>Viridiplantae</taxon>
        <taxon>Streptophyta</taxon>
        <taxon>Embryophyta</taxon>
        <taxon>Tracheophyta</taxon>
        <taxon>Spermatophyta</taxon>
        <taxon>Magnoliopsida</taxon>
        <taxon>Liliopsida</taxon>
        <taxon>Poales</taxon>
        <taxon>Poaceae</taxon>
        <taxon>PACMAD clade</taxon>
        <taxon>Panicoideae</taxon>
        <taxon>Panicodae</taxon>
        <taxon>Paniceae</taxon>
        <taxon>Panicinae</taxon>
        <taxon>Panicum</taxon>
        <taxon>Panicum sect. Panicum</taxon>
    </lineage>
</organism>
<reference evidence="3" key="1">
    <citation type="journal article" date="2019" name="Nat. Commun.">
        <title>The genome of broomcorn millet.</title>
        <authorList>
            <person name="Zou C."/>
            <person name="Miki D."/>
            <person name="Li D."/>
            <person name="Tang Q."/>
            <person name="Xiao L."/>
            <person name="Rajput S."/>
            <person name="Deng P."/>
            <person name="Jia W."/>
            <person name="Huang R."/>
            <person name="Zhang M."/>
            <person name="Sun Y."/>
            <person name="Hu J."/>
            <person name="Fu X."/>
            <person name="Schnable P.S."/>
            <person name="Li F."/>
            <person name="Zhang H."/>
            <person name="Feng B."/>
            <person name="Zhu X."/>
            <person name="Liu R."/>
            <person name="Schnable J.C."/>
            <person name="Zhu J.-K."/>
            <person name="Zhang H."/>
        </authorList>
    </citation>
    <scope>NUCLEOTIDE SEQUENCE [LARGE SCALE GENOMIC DNA]</scope>
</reference>
<proteinExistence type="predicted"/>
<feature type="region of interest" description="Disordered" evidence="1">
    <location>
        <begin position="60"/>
        <end position="96"/>
    </location>
</feature>
<evidence type="ECO:0000256" key="1">
    <source>
        <dbReference type="SAM" id="MobiDB-lite"/>
    </source>
</evidence>
<name>A0A3L6Q4E9_PANMI</name>
<keyword evidence="3" id="KW-1185">Reference proteome</keyword>
<feature type="region of interest" description="Disordered" evidence="1">
    <location>
        <begin position="129"/>
        <end position="163"/>
    </location>
</feature>
<evidence type="ECO:0000313" key="2">
    <source>
        <dbReference type="EMBL" id="RLM73554.1"/>
    </source>
</evidence>
<comment type="caution">
    <text evidence="2">The sequence shown here is derived from an EMBL/GenBank/DDBJ whole genome shotgun (WGS) entry which is preliminary data.</text>
</comment>
<dbReference type="Proteomes" id="UP000275267">
    <property type="component" value="Unassembled WGS sequence"/>
</dbReference>
<gene>
    <name evidence="2" type="ORF">C2845_PM15G05530</name>
</gene>